<organism evidence="12 13">
    <name type="scientific">Cairina moschata</name>
    <name type="common">Muscovy duck</name>
    <dbReference type="NCBI Taxonomy" id="8855"/>
    <lineage>
        <taxon>Eukaryota</taxon>
        <taxon>Metazoa</taxon>
        <taxon>Chordata</taxon>
        <taxon>Craniata</taxon>
        <taxon>Vertebrata</taxon>
        <taxon>Euteleostomi</taxon>
        <taxon>Archelosauria</taxon>
        <taxon>Archosauria</taxon>
        <taxon>Dinosauria</taxon>
        <taxon>Saurischia</taxon>
        <taxon>Theropoda</taxon>
        <taxon>Coelurosauria</taxon>
        <taxon>Aves</taxon>
        <taxon>Neognathae</taxon>
        <taxon>Galloanserae</taxon>
        <taxon>Anseriformes</taxon>
        <taxon>Anatidae</taxon>
        <taxon>Anatinae</taxon>
        <taxon>Cairina</taxon>
    </lineage>
</organism>
<dbReference type="InterPro" id="IPR011993">
    <property type="entry name" value="PH-like_dom_sf"/>
</dbReference>
<evidence type="ECO:0000313" key="12">
    <source>
        <dbReference type="Ensembl" id="ENSCMMP00000021286.1"/>
    </source>
</evidence>
<dbReference type="Gene3D" id="1.20.900.10">
    <property type="entry name" value="Dbl homology (DH) domain"/>
    <property type="match status" value="1"/>
</dbReference>
<dbReference type="AlphaFoldDB" id="A0A8C3CIP8"/>
<dbReference type="PANTHER" id="PTHR12877">
    <property type="entry name" value="RHO GUANINE NUCLEOTIDE EXCHANGE FACTOR"/>
    <property type="match status" value="1"/>
</dbReference>
<keyword evidence="4" id="KW-0344">Guanine-nucleotide releasing factor</keyword>
<dbReference type="Pfam" id="PF19057">
    <property type="entry name" value="PH_19"/>
    <property type="match status" value="1"/>
</dbReference>
<keyword evidence="2" id="KW-0963">Cytoplasm</keyword>
<dbReference type="Pfam" id="PF00621">
    <property type="entry name" value="RhoGEF"/>
    <property type="match status" value="1"/>
</dbReference>
<dbReference type="GO" id="GO:0005829">
    <property type="term" value="C:cytosol"/>
    <property type="evidence" value="ECO:0007669"/>
    <property type="project" value="TreeGrafter"/>
</dbReference>
<evidence type="ECO:0000256" key="9">
    <source>
        <dbReference type="SAM" id="Coils"/>
    </source>
</evidence>
<feature type="domain" description="DH" evidence="11">
    <location>
        <begin position="241"/>
        <end position="428"/>
    </location>
</feature>
<reference evidence="12" key="2">
    <citation type="submission" date="2025-08" db="UniProtKB">
        <authorList>
            <consortium name="Ensembl"/>
        </authorList>
    </citation>
    <scope>IDENTIFICATION</scope>
</reference>
<feature type="coiled-coil region" evidence="9">
    <location>
        <begin position="408"/>
        <end position="435"/>
    </location>
</feature>
<keyword evidence="3" id="KW-0597">Phosphoprotein</keyword>
<dbReference type="SUPFAM" id="SSF50729">
    <property type="entry name" value="PH domain-like"/>
    <property type="match status" value="1"/>
</dbReference>
<evidence type="ECO:0000256" key="3">
    <source>
        <dbReference type="ARBA" id="ARBA00022553"/>
    </source>
</evidence>
<evidence type="ECO:0000313" key="13">
    <source>
        <dbReference type="Proteomes" id="UP000694556"/>
    </source>
</evidence>
<evidence type="ECO:0000256" key="4">
    <source>
        <dbReference type="ARBA" id="ARBA00022658"/>
    </source>
</evidence>
<feature type="compositionally biased region" description="Basic and acidic residues" evidence="10">
    <location>
        <begin position="1071"/>
        <end position="1083"/>
    </location>
</feature>
<evidence type="ECO:0000256" key="1">
    <source>
        <dbReference type="ARBA" id="ARBA00004496"/>
    </source>
</evidence>
<dbReference type="Proteomes" id="UP000694556">
    <property type="component" value="Chromosome 22"/>
</dbReference>
<evidence type="ECO:0000259" key="11">
    <source>
        <dbReference type="PROSITE" id="PS50010"/>
    </source>
</evidence>
<feature type="region of interest" description="Disordered" evidence="10">
    <location>
        <begin position="1061"/>
        <end position="1083"/>
    </location>
</feature>
<dbReference type="GO" id="GO:0051056">
    <property type="term" value="P:regulation of small GTPase mediated signal transduction"/>
    <property type="evidence" value="ECO:0007669"/>
    <property type="project" value="UniProtKB-ARBA"/>
</dbReference>
<dbReference type="SMART" id="SM00325">
    <property type="entry name" value="RhoGEF"/>
    <property type="match status" value="1"/>
</dbReference>
<dbReference type="PROSITE" id="PS50010">
    <property type="entry name" value="DH_2"/>
    <property type="match status" value="1"/>
</dbReference>
<sequence>MASSELPPCPAVGDRLAPEAPGALPHGEEDLGEAFDFEDSDEEDDEDSAAEAEPSRGAVLQAPPRRRRATSSSIEGLVLETQEGLPAGVSNGEAGGAPPDISTQTWKSKSSHRGERFEFPAVEDDVIYDDVPCENLDADQDGRGRNGVEGCSAVRSRAPWPLSPPAQMTQLMKAAKSGTKDGLEKTKIAVMRKVTFLHRKEAPGDSEEEDTGFLEVTVSDMKHPPPELGPMPAGLSPQQVVRRHILGSIVQSERSYVDSLKRILQDYRNPLMEMEPKVLSARKCQVVFFRLKEILQCHSMFQIALASRVAEWDSAEKIGDLFVASFSKSMVLDVYSDYVNNFTTAMSLIKKACLTKPAFLDFLKKRQMASADRVTLYGLMVKPIQRFPQFILLLQDMLKNTPKGHADRLSLQLALTELETLAEKLNEQKRVADQVAEIQQLCKSISDRSSLNKLLSSGQRQLLLCETLTETVYGDRGQLIKSKERKVFLLNDMLVCANINFKYVPAALGQLEISSLVPLGPKYVVKWSTALPQVQVVEVGQESGAYDKDNVVIHNAGAKKHAPTGPASHNKVYLGPPRLFQELQDLQKDLAVVEQITLLISTLHGTYQNLNMTVAQDWCLALQRMMKVKEEEIHSANKCRLRLLLPGKPDKSGRPISVMVVFITPSPLSKISWVNRLHLAKIGLREENQPGWLCPDEDKKSKAPFWCPILSCHMSAFSSKALDLQLGAAVHNPVQSSLLGFSAISTSLPQGYLWVGGGQEGAGGQVEIFSLNRSVPRTVKSFPVASPVLCMEYIPEATEGDTTGTEETRAGTEQPPTALHPTVCLGLQDGSIAVYGSVDTGTQCLLTCKSPGMQPVLCLKHSSEYLFAGLQDGTVAAYPRNNGGLWDLAGRPTCLTVGTGPVRALLTLDETVWASCANQVTVLDASSLRTQQTFEAHPDAEASVTHMIKAGSGVWMAFSLGSSIRLFHTETLEHLQEINIATRTTFVLPGQKHVRVTSLLICQGLLWVGTDQGIIVLLPVPRLEGIPKITGKGMVSLNGHGGPVEFLAVALSTLAPDVLKGNQEEEEGEEEKTPELDGPPPREMRKKGILLQYRLRSTAHLPGQLLSVRDAPAGTSGTPEHTEEDGSIYEMADDPDVWVRSRPCARDAPRKEISSVAIISGGRGYRNFSAEPQRRGGEADSTLLIWQVPLML</sequence>
<dbReference type="Ensembl" id="ENSCMMT00000023315.1">
    <property type="protein sequence ID" value="ENSCMMP00000021286.1"/>
    <property type="gene ID" value="ENSCMMG00000013388.1"/>
</dbReference>
<dbReference type="GO" id="GO:0005085">
    <property type="term" value="F:guanyl-nucleotide exchange factor activity"/>
    <property type="evidence" value="ECO:0007669"/>
    <property type="project" value="UniProtKB-KW"/>
</dbReference>
<dbReference type="InterPro" id="IPR000219">
    <property type="entry name" value="DH_dom"/>
</dbReference>
<dbReference type="FunFam" id="2.130.10.10:FF:000405">
    <property type="entry name" value="rho guanine nucleotide exchange factor 10-like protein isoform X1"/>
    <property type="match status" value="1"/>
</dbReference>
<dbReference type="Pfam" id="PF19056">
    <property type="entry name" value="WD40_2"/>
    <property type="match status" value="1"/>
</dbReference>
<name>A0A8C3CIP8_CAIMO</name>
<dbReference type="InterPro" id="IPR015943">
    <property type="entry name" value="WD40/YVTN_repeat-like_dom_sf"/>
</dbReference>
<comment type="subcellular location">
    <subcellularLocation>
        <location evidence="1">Cytoplasm</location>
    </subcellularLocation>
</comment>
<dbReference type="InterPro" id="IPR039919">
    <property type="entry name" value="ARHGEF10/ARHGEF17"/>
</dbReference>
<evidence type="ECO:0000256" key="2">
    <source>
        <dbReference type="ARBA" id="ARBA00022490"/>
    </source>
</evidence>
<proteinExistence type="predicted"/>
<dbReference type="CDD" id="cd00160">
    <property type="entry name" value="RhoGEF"/>
    <property type="match status" value="1"/>
</dbReference>
<evidence type="ECO:0000256" key="5">
    <source>
        <dbReference type="ARBA" id="ARBA00055620"/>
    </source>
</evidence>
<reference evidence="12" key="3">
    <citation type="submission" date="2025-09" db="UniProtKB">
        <authorList>
            <consortium name="Ensembl"/>
        </authorList>
    </citation>
    <scope>IDENTIFICATION</scope>
</reference>
<dbReference type="SUPFAM" id="SSF48065">
    <property type="entry name" value="DBL homology domain (DH-domain)"/>
    <property type="match status" value="1"/>
</dbReference>
<feature type="region of interest" description="Disordered" evidence="10">
    <location>
        <begin position="1"/>
        <end position="115"/>
    </location>
</feature>
<dbReference type="SUPFAM" id="SSF50978">
    <property type="entry name" value="WD40 repeat-like"/>
    <property type="match status" value="1"/>
</dbReference>
<dbReference type="Gene3D" id="2.130.10.10">
    <property type="entry name" value="YVTN repeat-like/Quinoprotein amine dehydrogenase"/>
    <property type="match status" value="1"/>
</dbReference>
<evidence type="ECO:0000256" key="7">
    <source>
        <dbReference type="ARBA" id="ARBA00071260"/>
    </source>
</evidence>
<dbReference type="InterPro" id="IPR035899">
    <property type="entry name" value="DBL_dom_sf"/>
</dbReference>
<feature type="compositionally biased region" description="Acidic residues" evidence="10">
    <location>
        <begin position="30"/>
        <end position="50"/>
    </location>
</feature>
<dbReference type="FunFam" id="1.20.900.10:FF:000003">
    <property type="entry name" value="Rho guanine nucleotide exchange factor 10 like"/>
    <property type="match status" value="1"/>
</dbReference>
<protein>
    <recommendedName>
        <fullName evidence="7">Rho guanine nucleotide exchange factor 10-like protein</fullName>
    </recommendedName>
    <alternativeName>
        <fullName evidence="8">GrinchGEF</fullName>
    </alternativeName>
</protein>
<dbReference type="PANTHER" id="PTHR12877:SF16">
    <property type="entry name" value="RHO GUANINE NUCLEOTIDE EXCHANGE FACTOR 10-LIKE PROTEIN"/>
    <property type="match status" value="1"/>
</dbReference>
<evidence type="ECO:0000256" key="8">
    <source>
        <dbReference type="ARBA" id="ARBA00075686"/>
    </source>
</evidence>
<accession>A0A8C3CIP8</accession>
<dbReference type="GO" id="GO:0030036">
    <property type="term" value="P:actin cytoskeleton organization"/>
    <property type="evidence" value="ECO:0007669"/>
    <property type="project" value="TreeGrafter"/>
</dbReference>
<dbReference type="InterPro" id="IPR036322">
    <property type="entry name" value="WD40_repeat_dom_sf"/>
</dbReference>
<feature type="region of interest" description="Disordered" evidence="10">
    <location>
        <begin position="797"/>
        <end position="817"/>
    </location>
</feature>
<evidence type="ECO:0000256" key="10">
    <source>
        <dbReference type="SAM" id="MobiDB-lite"/>
    </source>
</evidence>
<keyword evidence="13" id="KW-1185">Reference proteome</keyword>
<reference evidence="12" key="1">
    <citation type="submission" date="2018-09" db="EMBL/GenBank/DDBJ databases">
        <title>Common duck and Muscovy duck high density SNP chip.</title>
        <authorList>
            <person name="Vignal A."/>
            <person name="Thebault N."/>
            <person name="Warren W.C."/>
        </authorList>
    </citation>
    <scope>NUCLEOTIDE SEQUENCE [LARGE SCALE GENOMIC DNA]</scope>
</reference>
<evidence type="ECO:0000256" key="6">
    <source>
        <dbReference type="ARBA" id="ARBA00061960"/>
    </source>
</evidence>
<dbReference type="GO" id="GO:0032933">
    <property type="term" value="P:SREBP signaling pathway"/>
    <property type="evidence" value="ECO:0007669"/>
    <property type="project" value="TreeGrafter"/>
</dbReference>
<dbReference type="Gene3D" id="2.30.29.30">
    <property type="entry name" value="Pleckstrin-homology domain (PH domain)/Phosphotyrosine-binding domain (PTB)"/>
    <property type="match status" value="1"/>
</dbReference>
<comment type="subunit">
    <text evidence="6">Interacts with RHOA, RHOB and RHOC.</text>
</comment>
<dbReference type="GO" id="GO:0051496">
    <property type="term" value="P:positive regulation of stress fiber assembly"/>
    <property type="evidence" value="ECO:0007669"/>
    <property type="project" value="UniProtKB-ARBA"/>
</dbReference>
<keyword evidence="9" id="KW-0175">Coiled coil</keyword>
<dbReference type="FunFam" id="2.30.29.30:FF:000200">
    <property type="entry name" value="Rho guanine nucleotide exchange factor (GEF) 10-like a"/>
    <property type="match status" value="1"/>
</dbReference>
<comment type="function">
    <text evidence="5">Acts as a guanine nucleotide exchange factor (GEF) for RHOA, RHOB and RHOC.</text>
</comment>